<evidence type="ECO:0000313" key="9">
    <source>
        <dbReference type="Proteomes" id="UP001431783"/>
    </source>
</evidence>
<keyword evidence="6" id="KW-0812">Transmembrane</keyword>
<keyword evidence="3 5" id="KW-0808">Transferase</keyword>
<dbReference type="PANTHER" id="PTHR10434:SF11">
    <property type="entry name" value="1-ACYL-SN-GLYCEROL-3-PHOSPHATE ACYLTRANSFERASE"/>
    <property type="match status" value="1"/>
</dbReference>
<keyword evidence="6" id="KW-0472">Membrane</keyword>
<keyword evidence="6" id="KW-1133">Transmembrane helix</keyword>
<dbReference type="InterPro" id="IPR004552">
    <property type="entry name" value="AGP_acyltrans"/>
</dbReference>
<dbReference type="EC" id="2.3.1.51" evidence="5"/>
<evidence type="ECO:0000259" key="7">
    <source>
        <dbReference type="SMART" id="SM00563"/>
    </source>
</evidence>
<comment type="similarity">
    <text evidence="2 5">Belongs to the 1-acyl-sn-glycerol-3-phosphate acyltransferase family.</text>
</comment>
<dbReference type="EMBL" id="JARQZJ010000032">
    <property type="protein sequence ID" value="KAK9875128.1"/>
    <property type="molecule type" value="Genomic_DNA"/>
</dbReference>
<keyword evidence="5" id="KW-0444">Lipid biosynthesis</keyword>
<dbReference type="CDD" id="cd07989">
    <property type="entry name" value="LPLAT_AGPAT-like"/>
    <property type="match status" value="1"/>
</dbReference>
<reference evidence="8 9" key="1">
    <citation type="submission" date="2023-03" db="EMBL/GenBank/DDBJ databases">
        <title>Genome insight into feeding habits of ladybird beetles.</title>
        <authorList>
            <person name="Li H.-S."/>
            <person name="Huang Y.-H."/>
            <person name="Pang H."/>
        </authorList>
    </citation>
    <scope>NUCLEOTIDE SEQUENCE [LARGE SCALE GENOMIC DNA]</scope>
    <source>
        <strain evidence="8">SYSU_2023b</strain>
        <tissue evidence="8">Whole body</tissue>
    </source>
</reference>
<sequence length="274" mass="31668">MIASYPEIFLATCFLILPVLYRSSHVFRYYLKYTCYIGFCMANSLYCLPFFCLRPKNVDNLLVGAYICKNITSVIGLKWILRNTEYLSEDKSYIIVSNHQSILDVLGMFVLWPTMRRCTAIAKKAIFYVWPFGLAAWLAGLIFIPRAQTEKSRQIMSEAGDRIKKEKIKLWVFSEGKRYSDGHIHPFKKGAFHIAIKAQLPILPVVFSQYYFLDHKNKRFDSGTVIVTVLPPISTEGKTMDDLESLLEETRNKMSTTFYEVNKECKNLKNSNIS</sequence>
<dbReference type="Proteomes" id="UP001431783">
    <property type="component" value="Unassembled WGS sequence"/>
</dbReference>
<feature type="transmembrane region" description="Helical" evidence="6">
    <location>
        <begin position="125"/>
        <end position="144"/>
    </location>
</feature>
<dbReference type="InterPro" id="IPR002123">
    <property type="entry name" value="Plipid/glycerol_acylTrfase"/>
</dbReference>
<keyword evidence="4 5" id="KW-0012">Acyltransferase</keyword>
<evidence type="ECO:0000256" key="6">
    <source>
        <dbReference type="SAM" id="Phobius"/>
    </source>
</evidence>
<evidence type="ECO:0000256" key="3">
    <source>
        <dbReference type="ARBA" id="ARBA00022679"/>
    </source>
</evidence>
<dbReference type="AlphaFoldDB" id="A0AAW1U2D8"/>
<protein>
    <recommendedName>
        <fullName evidence="5">1-acyl-sn-glycerol-3-phosphate acyltransferase</fullName>
        <ecNumber evidence="5">2.3.1.51</ecNumber>
    </recommendedName>
</protein>
<feature type="domain" description="Phospholipid/glycerol acyltransferase" evidence="7">
    <location>
        <begin position="93"/>
        <end position="210"/>
    </location>
</feature>
<comment type="domain">
    <text evidence="5">The HXXXXD motif is essential for acyltransferase activity and may constitute the binding site for the phosphate moiety of the glycerol-3-phosphate.</text>
</comment>
<evidence type="ECO:0000256" key="1">
    <source>
        <dbReference type="ARBA" id="ARBA00004728"/>
    </source>
</evidence>
<keyword evidence="9" id="KW-1185">Reference proteome</keyword>
<comment type="catalytic activity">
    <reaction evidence="5">
        <text>a 1-acyl-sn-glycero-3-phosphate + an acyl-CoA = a 1,2-diacyl-sn-glycero-3-phosphate + CoA</text>
        <dbReference type="Rhea" id="RHEA:19709"/>
        <dbReference type="ChEBI" id="CHEBI:57287"/>
        <dbReference type="ChEBI" id="CHEBI:57970"/>
        <dbReference type="ChEBI" id="CHEBI:58342"/>
        <dbReference type="ChEBI" id="CHEBI:58608"/>
        <dbReference type="EC" id="2.3.1.51"/>
    </reaction>
</comment>
<comment type="pathway">
    <text evidence="1">Phospholipid metabolism; CDP-diacylglycerol biosynthesis; CDP-diacylglycerol from sn-glycerol 3-phosphate: step 2/3.</text>
</comment>
<accession>A0AAW1U2D8</accession>
<evidence type="ECO:0000256" key="2">
    <source>
        <dbReference type="ARBA" id="ARBA00008655"/>
    </source>
</evidence>
<evidence type="ECO:0000256" key="5">
    <source>
        <dbReference type="RuleBase" id="RU361267"/>
    </source>
</evidence>
<evidence type="ECO:0000313" key="8">
    <source>
        <dbReference type="EMBL" id="KAK9875128.1"/>
    </source>
</evidence>
<feature type="transmembrane region" description="Helical" evidence="6">
    <location>
        <begin position="33"/>
        <end position="51"/>
    </location>
</feature>
<evidence type="ECO:0000256" key="4">
    <source>
        <dbReference type="ARBA" id="ARBA00023315"/>
    </source>
</evidence>
<dbReference type="GO" id="GO:0016020">
    <property type="term" value="C:membrane"/>
    <property type="evidence" value="ECO:0007669"/>
    <property type="project" value="InterPro"/>
</dbReference>
<keyword evidence="5" id="KW-0594">Phospholipid biosynthesis</keyword>
<gene>
    <name evidence="8" type="ORF">WA026_005921</name>
</gene>
<dbReference type="GO" id="GO:0005783">
    <property type="term" value="C:endoplasmic reticulum"/>
    <property type="evidence" value="ECO:0007669"/>
    <property type="project" value="TreeGrafter"/>
</dbReference>
<dbReference type="GO" id="GO:0006654">
    <property type="term" value="P:phosphatidic acid biosynthetic process"/>
    <property type="evidence" value="ECO:0007669"/>
    <property type="project" value="TreeGrafter"/>
</dbReference>
<dbReference type="SMART" id="SM00563">
    <property type="entry name" value="PlsC"/>
    <property type="match status" value="1"/>
</dbReference>
<dbReference type="PANTHER" id="PTHR10434">
    <property type="entry name" value="1-ACYL-SN-GLYCEROL-3-PHOSPHATE ACYLTRANSFERASE"/>
    <property type="match status" value="1"/>
</dbReference>
<organism evidence="8 9">
    <name type="scientific">Henosepilachna vigintioctopunctata</name>
    <dbReference type="NCBI Taxonomy" id="420089"/>
    <lineage>
        <taxon>Eukaryota</taxon>
        <taxon>Metazoa</taxon>
        <taxon>Ecdysozoa</taxon>
        <taxon>Arthropoda</taxon>
        <taxon>Hexapoda</taxon>
        <taxon>Insecta</taxon>
        <taxon>Pterygota</taxon>
        <taxon>Neoptera</taxon>
        <taxon>Endopterygota</taxon>
        <taxon>Coleoptera</taxon>
        <taxon>Polyphaga</taxon>
        <taxon>Cucujiformia</taxon>
        <taxon>Coccinelloidea</taxon>
        <taxon>Coccinellidae</taxon>
        <taxon>Epilachninae</taxon>
        <taxon>Epilachnini</taxon>
        <taxon>Henosepilachna</taxon>
    </lineage>
</organism>
<dbReference type="Pfam" id="PF01553">
    <property type="entry name" value="Acyltransferase"/>
    <property type="match status" value="1"/>
</dbReference>
<name>A0AAW1U2D8_9CUCU</name>
<feature type="transmembrane region" description="Helical" evidence="6">
    <location>
        <begin position="6"/>
        <end position="21"/>
    </location>
</feature>
<keyword evidence="5" id="KW-0443">Lipid metabolism</keyword>
<dbReference type="NCBIfam" id="TIGR00530">
    <property type="entry name" value="AGP_acyltrn"/>
    <property type="match status" value="1"/>
</dbReference>
<comment type="caution">
    <text evidence="8">The sequence shown here is derived from an EMBL/GenBank/DDBJ whole genome shotgun (WGS) entry which is preliminary data.</text>
</comment>
<keyword evidence="5" id="KW-1208">Phospholipid metabolism</keyword>
<proteinExistence type="inferred from homology"/>
<dbReference type="GO" id="GO:0003841">
    <property type="term" value="F:1-acylglycerol-3-phosphate O-acyltransferase activity"/>
    <property type="evidence" value="ECO:0007669"/>
    <property type="project" value="UniProtKB-UniRule"/>
</dbReference>
<feature type="transmembrane region" description="Helical" evidence="6">
    <location>
        <begin position="63"/>
        <end position="81"/>
    </location>
</feature>
<dbReference type="SUPFAM" id="SSF69593">
    <property type="entry name" value="Glycerol-3-phosphate (1)-acyltransferase"/>
    <property type="match status" value="1"/>
</dbReference>